<protein>
    <recommendedName>
        <fullName evidence="2">Transposase IS204/IS1001/IS1096/IS1165 DDE domain-containing protein</fullName>
    </recommendedName>
</protein>
<dbReference type="InterPro" id="IPR002560">
    <property type="entry name" value="Transposase_DDE"/>
</dbReference>
<feature type="region of interest" description="Disordered" evidence="1">
    <location>
        <begin position="128"/>
        <end position="219"/>
    </location>
</feature>
<organism evidence="3 4">
    <name type="scientific">Nonomuraea composti</name>
    <dbReference type="NCBI Taxonomy" id="2720023"/>
    <lineage>
        <taxon>Bacteria</taxon>
        <taxon>Bacillati</taxon>
        <taxon>Actinomycetota</taxon>
        <taxon>Actinomycetes</taxon>
        <taxon>Streptosporangiales</taxon>
        <taxon>Streptosporangiaceae</taxon>
        <taxon>Nonomuraea</taxon>
    </lineage>
</organism>
<keyword evidence="4" id="KW-1185">Reference proteome</keyword>
<accession>A0ABX1BPS2</accession>
<comment type="caution">
    <text evidence="3">The sequence shown here is derived from an EMBL/GenBank/DDBJ whole genome shotgun (WGS) entry which is preliminary data.</text>
</comment>
<feature type="domain" description="Transposase IS204/IS1001/IS1096/IS1165 DDE" evidence="2">
    <location>
        <begin position="26"/>
        <end position="120"/>
    </location>
</feature>
<dbReference type="Proteomes" id="UP000696294">
    <property type="component" value="Unassembled WGS sequence"/>
</dbReference>
<feature type="region of interest" description="Disordered" evidence="1">
    <location>
        <begin position="237"/>
        <end position="350"/>
    </location>
</feature>
<feature type="compositionally biased region" description="Basic and acidic residues" evidence="1">
    <location>
        <begin position="158"/>
        <end position="194"/>
    </location>
</feature>
<feature type="compositionally biased region" description="Low complexity" evidence="1">
    <location>
        <begin position="324"/>
        <end position="343"/>
    </location>
</feature>
<dbReference type="InterPro" id="IPR047951">
    <property type="entry name" value="Transpos_ISL3"/>
</dbReference>
<evidence type="ECO:0000256" key="1">
    <source>
        <dbReference type="SAM" id="MobiDB-lite"/>
    </source>
</evidence>
<dbReference type="PANTHER" id="PTHR33498:SF1">
    <property type="entry name" value="TRANSPOSASE FOR INSERTION SEQUENCE ELEMENT IS1557"/>
    <property type="match status" value="1"/>
</dbReference>
<dbReference type="Pfam" id="PF01610">
    <property type="entry name" value="DDE_Tnp_ISL3"/>
    <property type="match status" value="1"/>
</dbReference>
<feature type="compositionally biased region" description="Polar residues" evidence="1">
    <location>
        <begin position="295"/>
        <end position="316"/>
    </location>
</feature>
<sequence length="350" mass="37537">MLLSRISVLSALMALPEPPPTVPAAIGVDDFAIKRGRRYATIIIDAVTHRCVEVLPDRLGVTFAHWLQQHPGVQLICRDRSTAYAAGARDGAPQAVQCADRWHLLNNLSEAIEKLSLTHRSCFRDIATGQGPRRRSHRAAHAQPVCGHPRPAGPGCGEQRDRPPAQPRLEHRQEVRPRFTGRAADRRPETERHAGRSVPRLSAQPQRRRTRRGRVVPAAGDQVEGLSGWLHAAVSLPGSGTYRRCPGAALTPPRRHLDHDRPGPPQRRSHGPLAGSAGQLPGAEAGHRAPFAPSPTCSPSARDTGWTTGSTKSAPATCSPCVPSPKGCSSTTTPSSPGSRCPTATAPPRE</sequence>
<evidence type="ECO:0000259" key="2">
    <source>
        <dbReference type="Pfam" id="PF01610"/>
    </source>
</evidence>
<dbReference type="PANTHER" id="PTHR33498">
    <property type="entry name" value="TRANSPOSASE FOR INSERTION SEQUENCE ELEMENT IS1557"/>
    <property type="match status" value="1"/>
</dbReference>
<name>A0ABX1BPS2_9ACTN</name>
<gene>
    <name evidence="3" type="ORF">HCN51_54895</name>
</gene>
<evidence type="ECO:0000313" key="4">
    <source>
        <dbReference type="Proteomes" id="UP000696294"/>
    </source>
</evidence>
<proteinExistence type="predicted"/>
<evidence type="ECO:0000313" key="3">
    <source>
        <dbReference type="EMBL" id="NJP98420.1"/>
    </source>
</evidence>
<reference evidence="3 4" key="1">
    <citation type="submission" date="2020-03" db="EMBL/GenBank/DDBJ databases">
        <title>WGS of actinomycetes isolated from Thailand.</title>
        <authorList>
            <person name="Thawai C."/>
        </authorList>
    </citation>
    <scope>NUCLEOTIDE SEQUENCE [LARGE SCALE GENOMIC DNA]</scope>
    <source>
        <strain evidence="3 4">FMUSA5-5</strain>
    </source>
</reference>
<dbReference type="EMBL" id="JAATEP010000091">
    <property type="protein sequence ID" value="NJP98420.1"/>
    <property type="molecule type" value="Genomic_DNA"/>
</dbReference>